<evidence type="ECO:0000313" key="10">
    <source>
        <dbReference type="EMBL" id="PFG17270.1"/>
    </source>
</evidence>
<sequence>MTRIESQSVRLARLGFADAVRAAELVESWASAGTAEQIDAALAALTTVPDPDLALTGFHQLTEVRPGLLAESSADPQLLKRLAAVLGSSVALNQHLVAHPDDLQLLRGPLERRSAASWREELLGVVGADPSAVEPVAEADRSDDLRRGYHRAVLRIAARDLTSDDLLAVLSEIAAELADLADATVETALALARGEVPDWELCRLGIIALGKTGAGELNYVSDVDVLYIAEPRLDSNGEPVCDPAKAMAVATRLASALTRVCSAHTAAGTIWQIDAALRPEGKAGPLVRTLTSHRAYYEKWAKNWEFQAMLKARPMAGDRELAQSFVDMVWPMVWRVADNDQFVGEVQAMRRRVISLLPAREANHEIKLGAGGLRDVEFSVQLLQLVHGRADERLRLRGTFEALDALVEHGYVGRADGADLGTAYRLQRLLEHRIQLYRLRRTHLMPEDQVSQRWLARSIGLAQTNELMHLWRATTRRVLSLQQRLFYSPLLEAVARIPSAEVRLTSSEAETRLRALGYGDPTAALRHIEALSSGLSRQAEIQRQLLPAMLTWFTAGPNPDHGLLAFRKVSEELGGTPWYLRTLRDGDAMAEHLARILASSRYAVDLLLRAPQNAALLGDAEGLRPRPGAEILAGMRSAARRHEAPDAAVAAIRAARRSELLRLAMADLIGELDVPTLGRALSDVMAATIDAALEVATRGVKVPPIAVIAMGRWGGREISYASDADAMFALADSDDPDATGAAVTVISRLRALLAQPGPDPALSIDIDLRPEGKRGAMVRSLTSYRAYYGRWSATWEAQALLRAAPGAGDAELAATLLEAVAGVRYPAEGLTRAQVHEIRKLKARMEVERIPRGSDPSRNTKLGPGGLSDVEWVVQLLQLQHAAQLPRLQTTSTLDALAVAAEAGLVEAADAEALEAAWLLASRIRNAMMLLRGRPGDTLPSDVRELSAVAQMLGYAKGESSLLVEEHRRRARLARQVMDRLFWEPA</sequence>
<keyword evidence="10" id="KW-0436">Ligase</keyword>
<comment type="cofactor">
    <cofactor evidence="7">
        <name>Mg(2+)</name>
        <dbReference type="ChEBI" id="CHEBI:18420"/>
    </cofactor>
</comment>
<dbReference type="PANTHER" id="PTHR30621">
    <property type="entry name" value="GLUTAMINE SYNTHETASE ADENYLYLTRANSFERASE"/>
    <property type="match status" value="1"/>
</dbReference>
<evidence type="ECO:0000256" key="6">
    <source>
        <dbReference type="ARBA" id="ARBA00023268"/>
    </source>
</evidence>
<evidence type="ECO:0000259" key="9">
    <source>
        <dbReference type="Pfam" id="PF08335"/>
    </source>
</evidence>
<keyword evidence="5 7" id="KW-0460">Magnesium</keyword>
<dbReference type="Pfam" id="PF03710">
    <property type="entry name" value="GlnE"/>
    <property type="match status" value="2"/>
</dbReference>
<dbReference type="NCBIfam" id="NF010707">
    <property type="entry name" value="PRK14109.1"/>
    <property type="match status" value="1"/>
</dbReference>
<feature type="domain" description="Glutamate-ammonia ligase adenylyltransferase repeated" evidence="8">
    <location>
        <begin position="80"/>
        <end position="325"/>
    </location>
</feature>
<feature type="region of interest" description="Adenylyl removase" evidence="7">
    <location>
        <begin position="1"/>
        <end position="490"/>
    </location>
</feature>
<dbReference type="AlphaFoldDB" id="A0A2A9CUH3"/>
<dbReference type="GO" id="GO:0000820">
    <property type="term" value="P:regulation of glutamine family amino acid metabolic process"/>
    <property type="evidence" value="ECO:0007669"/>
    <property type="project" value="UniProtKB-UniRule"/>
</dbReference>
<dbReference type="GO" id="GO:0005829">
    <property type="term" value="C:cytosol"/>
    <property type="evidence" value="ECO:0007669"/>
    <property type="project" value="TreeGrafter"/>
</dbReference>
<comment type="caution">
    <text evidence="10">The sequence shown here is derived from an EMBL/GenBank/DDBJ whole genome shotgun (WGS) entry which is preliminary data.</text>
</comment>
<proteinExistence type="inferred from homology"/>
<dbReference type="InterPro" id="IPR013546">
    <property type="entry name" value="PII_UdlTrfase/GS_AdlTrfase"/>
</dbReference>
<dbReference type="Gene3D" id="1.20.120.330">
    <property type="entry name" value="Nucleotidyltransferases domain 2"/>
    <property type="match status" value="2"/>
</dbReference>
<protein>
    <recommendedName>
        <fullName evidence="7">Bifunctional glutamine synthetase adenylyltransferase/adenylyl-removing enzyme</fullName>
    </recommendedName>
    <alternativeName>
        <fullName evidence="7">ATP:glutamine synthetase adenylyltransferase</fullName>
    </alternativeName>
    <alternativeName>
        <fullName evidence="7">ATase</fullName>
    </alternativeName>
    <domain>
        <recommendedName>
            <fullName evidence="7">Glutamine synthetase adenylyl-L-tyrosine phosphorylase</fullName>
            <ecNumber evidence="7">2.7.7.89</ecNumber>
        </recommendedName>
        <alternativeName>
            <fullName evidence="7">Adenylyl removase</fullName>
            <shortName evidence="7">AR</shortName>
            <shortName evidence="7">AT-N</shortName>
        </alternativeName>
    </domain>
    <domain>
        <recommendedName>
            <fullName evidence="7">Glutamine synthetase adenylyl transferase</fullName>
            <ecNumber evidence="7">2.7.7.42</ecNumber>
        </recommendedName>
        <alternativeName>
            <fullName evidence="7">Adenylyl transferase</fullName>
            <shortName evidence="7">AT</shortName>
            <shortName evidence="7">AT-C</shortName>
        </alternativeName>
    </domain>
</protein>
<evidence type="ECO:0000256" key="1">
    <source>
        <dbReference type="ARBA" id="ARBA00022679"/>
    </source>
</evidence>
<dbReference type="Proteomes" id="UP000226079">
    <property type="component" value="Unassembled WGS sequence"/>
</dbReference>
<dbReference type="Pfam" id="PF08335">
    <property type="entry name" value="GlnD_UR_UTase"/>
    <property type="match status" value="2"/>
</dbReference>
<feature type="region of interest" description="Adenylyl transferase" evidence="7">
    <location>
        <begin position="498"/>
        <end position="986"/>
    </location>
</feature>
<dbReference type="EC" id="2.7.7.42" evidence="7"/>
<dbReference type="GO" id="GO:0016874">
    <property type="term" value="F:ligase activity"/>
    <property type="evidence" value="ECO:0007669"/>
    <property type="project" value="UniProtKB-KW"/>
</dbReference>
<dbReference type="GO" id="GO:0047388">
    <property type="term" value="F:[glutamine synthetase]-adenylyl-L-tyrosine phosphorylase activity"/>
    <property type="evidence" value="ECO:0007669"/>
    <property type="project" value="UniProtKB-EC"/>
</dbReference>
<evidence type="ECO:0000256" key="4">
    <source>
        <dbReference type="ARBA" id="ARBA00022840"/>
    </source>
</evidence>
<keyword evidence="2 7" id="KW-0548">Nucleotidyltransferase</keyword>
<dbReference type="InterPro" id="IPR005190">
    <property type="entry name" value="GlnE_rpt_dom"/>
</dbReference>
<dbReference type="RefSeq" id="WP_098460713.1">
    <property type="nucleotide sequence ID" value="NZ_PDJC01000001.1"/>
</dbReference>
<dbReference type="InterPro" id="IPR043519">
    <property type="entry name" value="NT_sf"/>
</dbReference>
<dbReference type="PANTHER" id="PTHR30621:SF0">
    <property type="entry name" value="BIFUNCTIONAL GLUTAMINE SYNTHETASE ADENYLYLTRANSFERASE_ADENYLYL-REMOVING ENZYME"/>
    <property type="match status" value="1"/>
</dbReference>
<comment type="function">
    <text evidence="7">Involved in the regulation of glutamine synthetase GlnA, a key enzyme in the process to assimilate ammonia. When cellular nitrogen levels are high, the C-terminal adenylyl transferase (AT) inactivates GlnA by covalent transfer of an adenylyl group from ATP to specific tyrosine residue of GlnA, thus reducing its activity. Conversely, when nitrogen levels are low, the N-terminal adenylyl removase (AR) activates GlnA by removing the adenylyl group by phosphorolysis, increasing its activity. The regulatory region of GlnE binds the signal transduction protein PII (GlnB) which indicates the nitrogen status of the cell.</text>
</comment>
<gene>
    <name evidence="7" type="primary">glnE</name>
    <name evidence="10" type="ORF">ATK74_1836</name>
</gene>
<keyword evidence="11" id="KW-1185">Reference proteome</keyword>
<keyword evidence="3 7" id="KW-0547">Nucleotide-binding</keyword>
<comment type="catalytic activity">
    <reaction evidence="7">
        <text>[glutamine synthetase]-L-tyrosine + ATP = [glutamine synthetase]-O(4)-(5'-adenylyl)-L-tyrosine + diphosphate</text>
        <dbReference type="Rhea" id="RHEA:18589"/>
        <dbReference type="Rhea" id="RHEA-COMP:10660"/>
        <dbReference type="Rhea" id="RHEA-COMP:10661"/>
        <dbReference type="ChEBI" id="CHEBI:30616"/>
        <dbReference type="ChEBI" id="CHEBI:33019"/>
        <dbReference type="ChEBI" id="CHEBI:46858"/>
        <dbReference type="ChEBI" id="CHEBI:83624"/>
        <dbReference type="EC" id="2.7.7.42"/>
    </reaction>
</comment>
<accession>A0A2A9CUH3</accession>
<feature type="domain" description="PII-uridylyltransferase/Glutamine-synthetase adenylyltransferase" evidence="9">
    <location>
        <begin position="361"/>
        <end position="486"/>
    </location>
</feature>
<dbReference type="EC" id="2.7.7.89" evidence="7"/>
<dbReference type="HAMAP" id="MF_00802">
    <property type="entry name" value="GlnE"/>
    <property type="match status" value="1"/>
</dbReference>
<dbReference type="Gene3D" id="3.30.460.10">
    <property type="entry name" value="Beta Polymerase, domain 2"/>
    <property type="match status" value="2"/>
</dbReference>
<evidence type="ECO:0000256" key="7">
    <source>
        <dbReference type="HAMAP-Rule" id="MF_00802"/>
    </source>
</evidence>
<dbReference type="EMBL" id="PDJC01000001">
    <property type="protein sequence ID" value="PFG17270.1"/>
    <property type="molecule type" value="Genomic_DNA"/>
</dbReference>
<reference evidence="10 11" key="1">
    <citation type="submission" date="2017-10" db="EMBL/GenBank/DDBJ databases">
        <title>Sequencing the genomes of 1000 actinobacteria strains.</title>
        <authorList>
            <person name="Klenk H.-P."/>
        </authorList>
    </citation>
    <scope>NUCLEOTIDE SEQUENCE [LARGE SCALE GENOMIC DNA]</scope>
    <source>
        <strain evidence="10 11">DSM 15597</strain>
    </source>
</reference>
<keyword evidence="4 7" id="KW-0067">ATP-binding</keyword>
<dbReference type="OrthoDB" id="9759366at2"/>
<keyword evidence="1 7" id="KW-0808">Transferase</keyword>
<evidence type="ECO:0000259" key="8">
    <source>
        <dbReference type="Pfam" id="PF03710"/>
    </source>
</evidence>
<dbReference type="GO" id="GO:0000287">
    <property type="term" value="F:magnesium ion binding"/>
    <property type="evidence" value="ECO:0007669"/>
    <property type="project" value="UniProtKB-UniRule"/>
</dbReference>
<dbReference type="SUPFAM" id="SSF81593">
    <property type="entry name" value="Nucleotidyltransferase substrate binding subunit/domain"/>
    <property type="match status" value="2"/>
</dbReference>
<comment type="similarity">
    <text evidence="7">Belongs to the GlnE family.</text>
</comment>
<dbReference type="SUPFAM" id="SSF81301">
    <property type="entry name" value="Nucleotidyltransferase"/>
    <property type="match status" value="2"/>
</dbReference>
<dbReference type="InterPro" id="IPR023057">
    <property type="entry name" value="GlnE"/>
</dbReference>
<organism evidence="10 11">
    <name type="scientific">Propionicimonas paludicola</name>
    <dbReference type="NCBI Taxonomy" id="185243"/>
    <lineage>
        <taxon>Bacteria</taxon>
        <taxon>Bacillati</taxon>
        <taxon>Actinomycetota</taxon>
        <taxon>Actinomycetes</taxon>
        <taxon>Propionibacteriales</taxon>
        <taxon>Nocardioidaceae</taxon>
        <taxon>Propionicimonas</taxon>
    </lineage>
</organism>
<evidence type="ECO:0000256" key="5">
    <source>
        <dbReference type="ARBA" id="ARBA00022842"/>
    </source>
</evidence>
<comment type="catalytic activity">
    <reaction evidence="7">
        <text>[glutamine synthetase]-O(4)-(5'-adenylyl)-L-tyrosine + phosphate = [glutamine synthetase]-L-tyrosine + ADP</text>
        <dbReference type="Rhea" id="RHEA:43716"/>
        <dbReference type="Rhea" id="RHEA-COMP:10660"/>
        <dbReference type="Rhea" id="RHEA-COMP:10661"/>
        <dbReference type="ChEBI" id="CHEBI:43474"/>
        <dbReference type="ChEBI" id="CHEBI:46858"/>
        <dbReference type="ChEBI" id="CHEBI:83624"/>
        <dbReference type="ChEBI" id="CHEBI:456216"/>
        <dbReference type="EC" id="2.7.7.89"/>
    </reaction>
</comment>
<keyword evidence="6 7" id="KW-0511">Multifunctional enzyme</keyword>
<feature type="domain" description="Glutamate-ammonia ligase adenylyltransferase repeated" evidence="8">
    <location>
        <begin position="591"/>
        <end position="817"/>
    </location>
</feature>
<dbReference type="GO" id="GO:0008882">
    <property type="term" value="F:[glutamate-ammonia-ligase] adenylyltransferase activity"/>
    <property type="evidence" value="ECO:0007669"/>
    <property type="project" value="UniProtKB-UniRule"/>
</dbReference>
<name>A0A2A9CUH3_9ACTN</name>
<feature type="domain" description="PII-uridylyltransferase/Glutamine-synthetase adenylyltransferase" evidence="9">
    <location>
        <begin position="855"/>
        <end position="982"/>
    </location>
</feature>
<dbReference type="CDD" id="cd05401">
    <property type="entry name" value="NT_GlnE_GlnD_like"/>
    <property type="match status" value="2"/>
</dbReference>
<evidence type="ECO:0000256" key="2">
    <source>
        <dbReference type="ARBA" id="ARBA00022695"/>
    </source>
</evidence>
<dbReference type="GO" id="GO:0005524">
    <property type="term" value="F:ATP binding"/>
    <property type="evidence" value="ECO:0007669"/>
    <property type="project" value="UniProtKB-UniRule"/>
</dbReference>
<evidence type="ECO:0000313" key="11">
    <source>
        <dbReference type="Proteomes" id="UP000226079"/>
    </source>
</evidence>
<evidence type="ECO:0000256" key="3">
    <source>
        <dbReference type="ARBA" id="ARBA00022741"/>
    </source>
</evidence>